<evidence type="ECO:0000256" key="1">
    <source>
        <dbReference type="ARBA" id="ARBA00022531"/>
    </source>
</evidence>
<feature type="domain" description="NAD(P)-binding" evidence="3">
    <location>
        <begin position="20"/>
        <end position="158"/>
    </location>
</feature>
<keyword evidence="1" id="KW-0602">Photosynthesis</keyword>
<dbReference type="PANTHER" id="PTHR47128">
    <property type="match status" value="1"/>
</dbReference>
<keyword evidence="2" id="KW-0604">Photosystem II</keyword>
<evidence type="ECO:0000256" key="2">
    <source>
        <dbReference type="ARBA" id="ARBA00023276"/>
    </source>
</evidence>
<dbReference type="Proteomes" id="UP001565471">
    <property type="component" value="Unassembled WGS sequence"/>
</dbReference>
<dbReference type="Gene3D" id="3.40.50.720">
    <property type="entry name" value="NAD(P)-binding Rossmann-like Domain"/>
    <property type="match status" value="1"/>
</dbReference>
<dbReference type="GeneID" id="92950921"/>
<dbReference type="PANTHER" id="PTHR47128:SF2">
    <property type="entry name" value="PROTEIN HIGH CHLOROPHYLL FLUORESCENCE PHENOTYPE 244, CHLOROPLASTIC"/>
    <property type="match status" value="1"/>
</dbReference>
<organism evidence="4 5">
    <name type="scientific">Bradyrhizobium elkanii</name>
    <dbReference type="NCBI Taxonomy" id="29448"/>
    <lineage>
        <taxon>Bacteria</taxon>
        <taxon>Pseudomonadati</taxon>
        <taxon>Pseudomonadota</taxon>
        <taxon>Alphaproteobacteria</taxon>
        <taxon>Hyphomicrobiales</taxon>
        <taxon>Nitrobacteraceae</taxon>
        <taxon>Bradyrhizobium</taxon>
    </lineage>
</organism>
<dbReference type="RefSeq" id="WP_240536798.1">
    <property type="nucleotide sequence ID" value="NZ_BJNL01000088.1"/>
</dbReference>
<sequence>MSKAQRELPILVTGAAGRIGSVGRTVTELLLARGFQVRAQVRVDDERAARLRALGAEVVVGDLLDLMAVHRAIEGCERLCFAMSVAPTYLEAAVNVAVVAKHHGVKAFVNLSQMTVNEMDIFNTTPSPQQKQHWLAEQILSWSGLPVVEVRPTAFMEGLLLQTAKTVSLQDKIMAPFGMGKNSPSLQPMSLG</sequence>
<proteinExistence type="predicted"/>
<comment type="caution">
    <text evidence="4">The sequence shown here is derived from an EMBL/GenBank/DDBJ whole genome shotgun (WGS) entry which is preliminary data.</text>
</comment>
<protein>
    <submittedName>
        <fullName evidence="4">Uncharacterized protein YbjT (DUF2867 family)</fullName>
    </submittedName>
</protein>
<dbReference type="InterPro" id="IPR044256">
    <property type="entry name" value="HCF244-like"/>
</dbReference>
<reference evidence="4 5" key="1">
    <citation type="submission" date="2024-07" db="EMBL/GenBank/DDBJ databases">
        <title>Genomic Encyclopedia of Type Strains, Phase V (KMG-V): Genome sequencing to study the core and pangenomes of soil and plant-associated prokaryotes.</title>
        <authorList>
            <person name="Whitman W."/>
        </authorList>
    </citation>
    <scope>NUCLEOTIDE SEQUENCE [LARGE SCALE GENOMIC DNA]</scope>
    <source>
        <strain evidence="4 5">USDA 415</strain>
    </source>
</reference>
<gene>
    <name evidence="4" type="ORF">ABIF29_007858</name>
</gene>
<name>A0ABV4FC52_BRAEL</name>
<dbReference type="Pfam" id="PF13460">
    <property type="entry name" value="NAD_binding_10"/>
    <property type="match status" value="1"/>
</dbReference>
<dbReference type="SUPFAM" id="SSF51735">
    <property type="entry name" value="NAD(P)-binding Rossmann-fold domains"/>
    <property type="match status" value="1"/>
</dbReference>
<evidence type="ECO:0000313" key="4">
    <source>
        <dbReference type="EMBL" id="MEY9321059.1"/>
    </source>
</evidence>
<evidence type="ECO:0000313" key="5">
    <source>
        <dbReference type="Proteomes" id="UP001565471"/>
    </source>
</evidence>
<keyword evidence="5" id="KW-1185">Reference proteome</keyword>
<accession>A0ABV4FC52</accession>
<evidence type="ECO:0000259" key="3">
    <source>
        <dbReference type="Pfam" id="PF13460"/>
    </source>
</evidence>
<dbReference type="EMBL" id="JBGBZA010000002">
    <property type="protein sequence ID" value="MEY9321059.1"/>
    <property type="molecule type" value="Genomic_DNA"/>
</dbReference>
<dbReference type="InterPro" id="IPR036291">
    <property type="entry name" value="NAD(P)-bd_dom_sf"/>
</dbReference>
<dbReference type="InterPro" id="IPR016040">
    <property type="entry name" value="NAD(P)-bd_dom"/>
</dbReference>